<accession>A0A7Y9EVA8</accession>
<organism evidence="3 4">
    <name type="scientific">Microbacterium pseudoresistens</name>
    <dbReference type="NCBI Taxonomy" id="640634"/>
    <lineage>
        <taxon>Bacteria</taxon>
        <taxon>Bacillati</taxon>
        <taxon>Actinomycetota</taxon>
        <taxon>Actinomycetes</taxon>
        <taxon>Micrococcales</taxon>
        <taxon>Microbacteriaceae</taxon>
        <taxon>Microbacterium</taxon>
    </lineage>
</organism>
<dbReference type="InterPro" id="IPR012340">
    <property type="entry name" value="NA-bd_OB-fold"/>
</dbReference>
<comment type="caution">
    <text evidence="3">The sequence shown here is derived from an EMBL/GenBank/DDBJ whole genome shotgun (WGS) entry which is preliminary data.</text>
</comment>
<protein>
    <recommendedName>
        <fullName evidence="5">DNA-binding protein</fullName>
    </recommendedName>
</protein>
<evidence type="ECO:0000313" key="3">
    <source>
        <dbReference type="EMBL" id="NYD54614.1"/>
    </source>
</evidence>
<reference evidence="3 4" key="1">
    <citation type="submission" date="2020-07" db="EMBL/GenBank/DDBJ databases">
        <title>Sequencing the genomes of 1000 actinobacteria strains.</title>
        <authorList>
            <person name="Klenk H.-P."/>
        </authorList>
    </citation>
    <scope>NUCLEOTIDE SEQUENCE [LARGE SCALE GENOMIC DNA]</scope>
    <source>
        <strain evidence="3 4">DSM 22185</strain>
    </source>
</reference>
<dbReference type="InterPro" id="IPR002878">
    <property type="entry name" value="ChsH2_C"/>
</dbReference>
<name>A0A7Y9EVA8_9MICO</name>
<sequence>MTSTETPSPWEVYGNWAEGKPLVVGPWSLGLYQPAPESVAYWEAVERRELRLPRCVRCETFHHPRRLVCFSCDAEEFEWTLSSGRATVYSFTTVHRDLSGVGGPTPYDVGIVRTEEGVHLFTRFVNRSEKALRIDDAVEVDFEELPIGFVVPVFVKASVAAETTR</sequence>
<dbReference type="PANTHER" id="PTHR34075">
    <property type="entry name" value="BLR3430 PROTEIN"/>
    <property type="match status" value="1"/>
</dbReference>
<dbReference type="Pfam" id="PF01796">
    <property type="entry name" value="OB_ChsH2_C"/>
    <property type="match status" value="1"/>
</dbReference>
<dbReference type="PANTHER" id="PTHR34075:SF5">
    <property type="entry name" value="BLR3430 PROTEIN"/>
    <property type="match status" value="1"/>
</dbReference>
<evidence type="ECO:0000259" key="1">
    <source>
        <dbReference type="Pfam" id="PF01796"/>
    </source>
</evidence>
<dbReference type="RefSeq" id="WP_179433064.1">
    <property type="nucleotide sequence ID" value="NZ_BAABLC010000001.1"/>
</dbReference>
<dbReference type="InterPro" id="IPR022002">
    <property type="entry name" value="ChsH2_Znr"/>
</dbReference>
<dbReference type="AlphaFoldDB" id="A0A7Y9EVA8"/>
<dbReference type="Proteomes" id="UP000552045">
    <property type="component" value="Unassembled WGS sequence"/>
</dbReference>
<feature type="domain" description="ChsH2 rubredoxin-like zinc ribbon" evidence="2">
    <location>
        <begin position="42"/>
        <end position="78"/>
    </location>
</feature>
<gene>
    <name evidence="3" type="ORF">BKA02_001669</name>
</gene>
<dbReference type="InterPro" id="IPR052513">
    <property type="entry name" value="Thioester_dehydratase-like"/>
</dbReference>
<dbReference type="EMBL" id="JACCBH010000001">
    <property type="protein sequence ID" value="NYD54614.1"/>
    <property type="molecule type" value="Genomic_DNA"/>
</dbReference>
<evidence type="ECO:0008006" key="5">
    <source>
        <dbReference type="Google" id="ProtNLM"/>
    </source>
</evidence>
<evidence type="ECO:0000259" key="2">
    <source>
        <dbReference type="Pfam" id="PF12172"/>
    </source>
</evidence>
<feature type="domain" description="ChsH2 C-terminal OB-fold" evidence="1">
    <location>
        <begin position="79"/>
        <end position="143"/>
    </location>
</feature>
<dbReference type="Pfam" id="PF12172">
    <property type="entry name" value="zf-ChsH2"/>
    <property type="match status" value="1"/>
</dbReference>
<evidence type="ECO:0000313" key="4">
    <source>
        <dbReference type="Proteomes" id="UP000552045"/>
    </source>
</evidence>
<dbReference type="SUPFAM" id="SSF50249">
    <property type="entry name" value="Nucleic acid-binding proteins"/>
    <property type="match status" value="1"/>
</dbReference>
<keyword evidence="4" id="KW-1185">Reference proteome</keyword>
<proteinExistence type="predicted"/>